<dbReference type="InterPro" id="IPR043708">
    <property type="entry name" value="DUF5648"/>
</dbReference>
<proteinExistence type="predicted"/>
<evidence type="ECO:0000256" key="1">
    <source>
        <dbReference type="SAM" id="SignalP"/>
    </source>
</evidence>
<keyword evidence="1" id="KW-0732">Signal</keyword>
<dbReference type="Pfam" id="PF18885">
    <property type="entry name" value="DUF5648"/>
    <property type="match status" value="1"/>
</dbReference>
<comment type="caution">
    <text evidence="3">The sequence shown here is derived from an EMBL/GenBank/DDBJ whole genome shotgun (WGS) entry which is preliminary data.</text>
</comment>
<feature type="domain" description="DUF5648" evidence="2">
    <location>
        <begin position="35"/>
        <end position="55"/>
    </location>
</feature>
<evidence type="ECO:0000313" key="3">
    <source>
        <dbReference type="EMBL" id="KAJ7734980.1"/>
    </source>
</evidence>
<name>A0AAD7I679_9AGAR</name>
<keyword evidence="4" id="KW-1185">Reference proteome</keyword>
<protein>
    <recommendedName>
        <fullName evidence="2">DUF5648 domain-containing protein</fullName>
    </recommendedName>
</protein>
<evidence type="ECO:0000313" key="4">
    <source>
        <dbReference type="Proteomes" id="UP001215598"/>
    </source>
</evidence>
<gene>
    <name evidence="3" type="ORF">B0H16DRAFT_1576995</name>
</gene>
<dbReference type="Proteomes" id="UP001215598">
    <property type="component" value="Unassembled WGS sequence"/>
</dbReference>
<feature type="chain" id="PRO_5042113470" description="DUF5648 domain-containing protein" evidence="1">
    <location>
        <begin position="19"/>
        <end position="115"/>
    </location>
</feature>
<feature type="signal peptide" evidence="1">
    <location>
        <begin position="1"/>
        <end position="18"/>
    </location>
</feature>
<reference evidence="3" key="1">
    <citation type="submission" date="2023-03" db="EMBL/GenBank/DDBJ databases">
        <title>Massive genome expansion in bonnet fungi (Mycena s.s.) driven by repeated elements and novel gene families across ecological guilds.</title>
        <authorList>
            <consortium name="Lawrence Berkeley National Laboratory"/>
            <person name="Harder C.B."/>
            <person name="Miyauchi S."/>
            <person name="Viragh M."/>
            <person name="Kuo A."/>
            <person name="Thoen E."/>
            <person name="Andreopoulos B."/>
            <person name="Lu D."/>
            <person name="Skrede I."/>
            <person name="Drula E."/>
            <person name="Henrissat B."/>
            <person name="Morin E."/>
            <person name="Kohler A."/>
            <person name="Barry K."/>
            <person name="LaButti K."/>
            <person name="Morin E."/>
            <person name="Salamov A."/>
            <person name="Lipzen A."/>
            <person name="Mereny Z."/>
            <person name="Hegedus B."/>
            <person name="Baldrian P."/>
            <person name="Stursova M."/>
            <person name="Weitz H."/>
            <person name="Taylor A."/>
            <person name="Grigoriev I.V."/>
            <person name="Nagy L.G."/>
            <person name="Martin F."/>
            <person name="Kauserud H."/>
        </authorList>
    </citation>
    <scope>NUCLEOTIDE SEQUENCE</scope>
    <source>
        <strain evidence="3">CBHHK182m</strain>
    </source>
</reference>
<dbReference type="EMBL" id="JARKIB010000129">
    <property type="protein sequence ID" value="KAJ7734980.1"/>
    <property type="molecule type" value="Genomic_DNA"/>
</dbReference>
<organism evidence="3 4">
    <name type="scientific">Mycena metata</name>
    <dbReference type="NCBI Taxonomy" id="1033252"/>
    <lineage>
        <taxon>Eukaryota</taxon>
        <taxon>Fungi</taxon>
        <taxon>Dikarya</taxon>
        <taxon>Basidiomycota</taxon>
        <taxon>Agaricomycotina</taxon>
        <taxon>Agaricomycetes</taxon>
        <taxon>Agaricomycetidae</taxon>
        <taxon>Agaricales</taxon>
        <taxon>Marasmiineae</taxon>
        <taxon>Mycenaceae</taxon>
        <taxon>Mycena</taxon>
    </lineage>
</organism>
<dbReference type="AlphaFoldDB" id="A0AAD7I679"/>
<sequence length="115" mass="12841">MIHIFSVIFISLAAFTVAFHTEEPGLDGLPIPADALPFYRAYNPAGVDHFYTANVNVLLFSTGNYPLQEVAALVFTKLDNFYTTWETERLDFIANQGYTEIEIAGYVLPLALTQC</sequence>
<evidence type="ECO:0000259" key="2">
    <source>
        <dbReference type="Pfam" id="PF18885"/>
    </source>
</evidence>
<accession>A0AAD7I679</accession>